<evidence type="ECO:0000313" key="1">
    <source>
        <dbReference type="EMBL" id="AUA60238.1"/>
    </source>
</evidence>
<dbReference type="Pfam" id="PF04913">
    <property type="entry name" value="Baculo_Y142"/>
    <property type="match status" value="1"/>
</dbReference>
<dbReference type="GeneID" id="41700011"/>
<dbReference type="Proteomes" id="UP000290445">
    <property type="component" value="Segment"/>
</dbReference>
<keyword evidence="2" id="KW-1185">Reference proteome</keyword>
<reference evidence="1 2" key="1">
    <citation type="journal article" date="2017" name="Viruses">
        <title>The Operophtera brumata Nucleopolyhedrovirus (OpbuNPV) Represents an Early, Divergent Lineage within Genus Alphabaculovirus.</title>
        <authorList>
            <person name="Harrison R.L."/>
            <person name="Rowley D.L."/>
            <person name="Mowery J.D."/>
            <person name="Bauchan G.R."/>
            <person name="Burand J.P."/>
        </authorList>
    </citation>
    <scope>NUCLEOTIDE SEQUENCE [LARGE SCALE GENOMIC DNA]</scope>
    <source>
        <strain evidence="1">OpbuNPV-MA</strain>
    </source>
</reference>
<protein>
    <submittedName>
        <fullName evidence="1">P49</fullName>
    </submittedName>
</protein>
<dbReference type="RefSeq" id="YP_009552567.1">
    <property type="nucleotide sequence ID" value="NC_040621.1"/>
</dbReference>
<dbReference type="OrthoDB" id="4896at10239"/>
<sequence>MINANYIFYLSLYFIRRAKMTTAALGLDRNQMKYLFMASYFRLTSFARFPESIKPFLTNYVNNNFAMIQDETLFKFLDYLQEINLKHVLLDKNIDNFRHVKPQFRFECTNKHLDVLMLDSLYVKERVPVYATNFFVSSPKDVYLIMYRELKKVHNEQIKAGIDMNYAVVNAESGFVFDKSYVDWCGLKMCASPVTSNQMYRLYLIGEKMANHFVMQNVDLSMIDNDVYSIKNYHKGTLLDESNLKIINSKNFNTLKPNDVFDAIGDELNNNSTYVKFIQRDYIYDADYPDDLLELMSEYMSPHSIYKIVNKFINGDELGNDNSEIVIDRYGVKNYRKMAVHIDYMTIFPPLKSDSARHIFIRSDLVQFRGTHNAFYYPTSKAVGILSMDSFFGAKHLATFDLDKYVFYQANPVYANEKIYSISKDIFLKESRFTNSIPIHLIVRGNFKTSLNLDDLNNSWVKNTLLKLLLKNVDTDEETLHHENKSDTLIEQNGRFKNWRQWWNR</sequence>
<dbReference type="InterPro" id="IPR006997">
    <property type="entry name" value="Baculo_Y142"/>
</dbReference>
<dbReference type="KEGG" id="vg:41700011"/>
<organism evidence="1 2">
    <name type="scientific">Operophtera brumata nucleopolyhedrovirus</name>
    <dbReference type="NCBI Taxonomy" id="1046267"/>
    <lineage>
        <taxon>Viruses</taxon>
        <taxon>Viruses incertae sedis</taxon>
        <taxon>Naldaviricetes</taxon>
        <taxon>Lefavirales</taxon>
        <taxon>Baculoviridae</taxon>
        <taxon>Alphabaculovirus</taxon>
        <taxon>Alphabaculovirus opbrumatae</taxon>
    </lineage>
</organism>
<dbReference type="EMBL" id="MF614691">
    <property type="protein sequence ID" value="AUA60238.1"/>
    <property type="molecule type" value="Genomic_DNA"/>
</dbReference>
<evidence type="ECO:0000313" key="2">
    <source>
        <dbReference type="Proteomes" id="UP000290445"/>
    </source>
</evidence>
<accession>A0A2H4UZQ8</accession>
<proteinExistence type="predicted"/>
<name>A0A2H4UZQ8_9ABAC</name>